<dbReference type="InterPro" id="IPR000477">
    <property type="entry name" value="RT_dom"/>
</dbReference>
<evidence type="ECO:0000256" key="1">
    <source>
        <dbReference type="SAM" id="SignalP"/>
    </source>
</evidence>
<proteinExistence type="predicted"/>
<reference evidence="3" key="1">
    <citation type="submission" date="2015-11" db="EMBL/GenBank/DDBJ databases">
        <title>De novo transcriptome assembly of four potential Pierce s Disease insect vectors from Arizona vineyards.</title>
        <authorList>
            <person name="Tassone E.E."/>
        </authorList>
    </citation>
    <scope>NUCLEOTIDE SEQUENCE</scope>
</reference>
<accession>A0A1B6LCP3</accession>
<dbReference type="AlphaFoldDB" id="A0A1B6LCP3"/>
<protein>
    <recommendedName>
        <fullName evidence="2">Reverse transcriptase domain-containing protein</fullName>
    </recommendedName>
</protein>
<evidence type="ECO:0000313" key="3">
    <source>
        <dbReference type="EMBL" id="JAT21452.1"/>
    </source>
</evidence>
<keyword evidence="1" id="KW-0732">Signal</keyword>
<dbReference type="Pfam" id="PF00078">
    <property type="entry name" value="RVT_1"/>
    <property type="match status" value="1"/>
</dbReference>
<name>A0A1B6LCP3_9HEMI</name>
<feature type="domain" description="Reverse transcriptase" evidence="2">
    <location>
        <begin position="1"/>
        <end position="108"/>
    </location>
</feature>
<feature type="signal peptide" evidence="1">
    <location>
        <begin position="1"/>
        <end position="18"/>
    </location>
</feature>
<feature type="non-terminal residue" evidence="3">
    <location>
        <position position="108"/>
    </location>
</feature>
<organism evidence="3">
    <name type="scientific">Graphocephala atropunctata</name>
    <dbReference type="NCBI Taxonomy" id="36148"/>
    <lineage>
        <taxon>Eukaryota</taxon>
        <taxon>Metazoa</taxon>
        <taxon>Ecdysozoa</taxon>
        <taxon>Arthropoda</taxon>
        <taxon>Hexapoda</taxon>
        <taxon>Insecta</taxon>
        <taxon>Pterygota</taxon>
        <taxon>Neoptera</taxon>
        <taxon>Paraneoptera</taxon>
        <taxon>Hemiptera</taxon>
        <taxon>Auchenorrhyncha</taxon>
        <taxon>Membracoidea</taxon>
        <taxon>Cicadellidae</taxon>
        <taxon>Cicadellinae</taxon>
        <taxon>Cicadellini</taxon>
        <taxon>Graphocephala</taxon>
    </lineage>
</organism>
<dbReference type="PROSITE" id="PS50878">
    <property type="entry name" value="RT_POL"/>
    <property type="match status" value="1"/>
</dbReference>
<gene>
    <name evidence="3" type="ORF">g.53234</name>
</gene>
<dbReference type="PANTHER" id="PTHR33332">
    <property type="entry name" value="REVERSE TRANSCRIPTASE DOMAIN-CONTAINING PROTEIN"/>
    <property type="match status" value="1"/>
</dbReference>
<feature type="chain" id="PRO_5008587320" description="Reverse transcriptase domain-containing protein" evidence="1">
    <location>
        <begin position="19"/>
        <end position="108"/>
    </location>
</feature>
<sequence length="108" mass="11962">MEALLMPFTFLVSLVVKALDQRNPTVGMIFDLAKAFDTVDHDILLSKLDRLGIRGVSHEWIASYLRGRTQSVQIPYTDLQGCLCMAESPKTQVVRGVPQSSVLGPVLF</sequence>
<evidence type="ECO:0000259" key="2">
    <source>
        <dbReference type="PROSITE" id="PS50878"/>
    </source>
</evidence>
<dbReference type="EMBL" id="GEBQ01018525">
    <property type="protein sequence ID" value="JAT21452.1"/>
    <property type="molecule type" value="Transcribed_RNA"/>
</dbReference>